<organism evidence="3 4">
    <name type="scientific">Cercospora berteroae</name>
    <dbReference type="NCBI Taxonomy" id="357750"/>
    <lineage>
        <taxon>Eukaryota</taxon>
        <taxon>Fungi</taxon>
        <taxon>Dikarya</taxon>
        <taxon>Ascomycota</taxon>
        <taxon>Pezizomycotina</taxon>
        <taxon>Dothideomycetes</taxon>
        <taxon>Dothideomycetidae</taxon>
        <taxon>Mycosphaerellales</taxon>
        <taxon>Mycosphaerellaceae</taxon>
        <taxon>Cercospora</taxon>
    </lineage>
</organism>
<evidence type="ECO:0000313" key="3">
    <source>
        <dbReference type="EMBL" id="PPJ55879.1"/>
    </source>
</evidence>
<evidence type="ECO:0000259" key="2">
    <source>
        <dbReference type="PROSITE" id="PS50097"/>
    </source>
</evidence>
<dbReference type="OrthoDB" id="3648633at2759"/>
<evidence type="ECO:0000313" key="4">
    <source>
        <dbReference type="Proteomes" id="UP000237631"/>
    </source>
</evidence>
<protein>
    <recommendedName>
        <fullName evidence="2">BTB domain-containing protein</fullName>
    </recommendedName>
</protein>
<dbReference type="CDD" id="cd18186">
    <property type="entry name" value="BTB_POZ_ZBTB_KLHL-like"/>
    <property type="match status" value="1"/>
</dbReference>
<dbReference type="PANTHER" id="PTHR47843:SF2">
    <property type="entry name" value="BTB DOMAIN-CONTAINING PROTEIN"/>
    <property type="match status" value="1"/>
</dbReference>
<dbReference type="AlphaFoldDB" id="A0A2S6C846"/>
<dbReference type="SUPFAM" id="SSF54695">
    <property type="entry name" value="POZ domain"/>
    <property type="match status" value="1"/>
</dbReference>
<dbReference type="InterPro" id="IPR000210">
    <property type="entry name" value="BTB/POZ_dom"/>
</dbReference>
<feature type="region of interest" description="Disordered" evidence="1">
    <location>
        <begin position="1"/>
        <end position="24"/>
    </location>
</feature>
<reference evidence="4" key="1">
    <citation type="journal article" date="2017" name="bioRxiv">
        <title>Conservation of a gene cluster reveals novel cercosporin biosynthetic mechanisms and extends production to the genus Colletotrichum.</title>
        <authorList>
            <person name="de Jonge R."/>
            <person name="Ebert M.K."/>
            <person name="Huitt-Roehl C.R."/>
            <person name="Pal P."/>
            <person name="Suttle J.C."/>
            <person name="Spanner R.E."/>
            <person name="Neubauer J.D."/>
            <person name="Jurick W.M.II."/>
            <person name="Stott K.A."/>
            <person name="Secor G.A."/>
            <person name="Thomma B.P.H.J."/>
            <person name="Van de Peer Y."/>
            <person name="Townsend C.A."/>
            <person name="Bolton M.D."/>
        </authorList>
    </citation>
    <scope>NUCLEOTIDE SEQUENCE [LARGE SCALE GENOMIC DNA]</scope>
    <source>
        <strain evidence="4">CBS538.71</strain>
    </source>
</reference>
<dbReference type="Gene3D" id="3.30.710.10">
    <property type="entry name" value="Potassium Channel Kv1.1, Chain A"/>
    <property type="match status" value="1"/>
</dbReference>
<feature type="domain" description="BTB" evidence="2">
    <location>
        <begin position="44"/>
        <end position="115"/>
    </location>
</feature>
<proteinExistence type="predicted"/>
<dbReference type="PANTHER" id="PTHR47843">
    <property type="entry name" value="BTB DOMAIN-CONTAINING PROTEIN-RELATED"/>
    <property type="match status" value="1"/>
</dbReference>
<dbReference type="PROSITE" id="PS50097">
    <property type="entry name" value="BTB"/>
    <property type="match status" value="1"/>
</dbReference>
<gene>
    <name evidence="3" type="ORF">CBER1_03766</name>
</gene>
<accession>A0A2S6C846</accession>
<dbReference type="Proteomes" id="UP000237631">
    <property type="component" value="Unassembled WGS sequence"/>
</dbReference>
<comment type="caution">
    <text evidence="3">The sequence shown here is derived from an EMBL/GenBank/DDBJ whole genome shotgun (WGS) entry which is preliminary data.</text>
</comment>
<sequence>MNSNITTALQPAARSTPSADTSTHRTLTMTDQVRVAKRRRTMNNVFTITVGTGDNAEVFLVHDFLLKQSSKFFQTALKKEWREGQEKKVDLPEDKPEAFGVYTEWLLQGKIASGTGKPTEELTSYDITLEHLLLADLYVLGEKLMDDIFCAEVMKAAAELCLVEATDGGQFFPGESAINTIFEGTREGSPIRAWLVDECWAHGRKNWFEPPYSEEYCAEFLLELVKKKMRR</sequence>
<dbReference type="STRING" id="357750.A0A2S6C846"/>
<dbReference type="InterPro" id="IPR011333">
    <property type="entry name" value="SKP1/BTB/POZ_sf"/>
</dbReference>
<dbReference type="EMBL" id="PNEN01000529">
    <property type="protein sequence ID" value="PPJ55879.1"/>
    <property type="molecule type" value="Genomic_DNA"/>
</dbReference>
<name>A0A2S6C846_9PEZI</name>
<evidence type="ECO:0000256" key="1">
    <source>
        <dbReference type="SAM" id="MobiDB-lite"/>
    </source>
</evidence>
<keyword evidence="4" id="KW-1185">Reference proteome</keyword>